<dbReference type="Proteomes" id="UP000823941">
    <property type="component" value="Chromosome 31"/>
</dbReference>
<gene>
    <name evidence="2" type="ORF">JYU34_022179</name>
</gene>
<keyword evidence="3" id="KW-1185">Reference proteome</keyword>
<comment type="caution">
    <text evidence="2">The sequence shown here is derived from an EMBL/GenBank/DDBJ whole genome shotgun (WGS) entry which is preliminary data.</text>
</comment>
<dbReference type="EMBL" id="JAHIBW010000031">
    <property type="protein sequence ID" value="KAG7295209.1"/>
    <property type="molecule type" value="Genomic_DNA"/>
</dbReference>
<sequence length="338" mass="36267">MSKAMESVIRDMQKSLDILVNKVSALESKIGEQNIIISNQSVLINRLSTPLPAEATPTSSPATLKSTPTPAPTPPAARAPTATQRPVRQARLIAGAAISASRSALNSKSTPTVRVPDAESSPNTTDVSRALNKPIAPTNKALGNSATTGNDHNEEVNGAANEWQTVGKKKRPQSIHPRRIIIEGTGQNNYGLKTVKRQKYIQAWMFDATTTTEDLRTFLQKVIPANEYYIEKRSINTNRHASFVIGIDEDRFDELKAPAIWPPGVRYADWFQYRPRQQRGAAANTTANRDCESPSASDASSTHGSRATAGAAAARPVAAAPAPAAAAPPAPAAPRRRI</sequence>
<feature type="compositionally biased region" description="Polar residues" evidence="1">
    <location>
        <begin position="141"/>
        <end position="150"/>
    </location>
</feature>
<feature type="compositionally biased region" description="Low complexity" evidence="1">
    <location>
        <begin position="55"/>
        <end position="68"/>
    </location>
</feature>
<feature type="compositionally biased region" description="Polar residues" evidence="1">
    <location>
        <begin position="283"/>
        <end position="305"/>
    </location>
</feature>
<name>A0ABQ7PQP4_PLUXY</name>
<feature type="region of interest" description="Disordered" evidence="1">
    <location>
        <begin position="52"/>
        <end position="85"/>
    </location>
</feature>
<evidence type="ECO:0000313" key="3">
    <source>
        <dbReference type="Proteomes" id="UP000823941"/>
    </source>
</evidence>
<protein>
    <submittedName>
        <fullName evidence="2">Uncharacterized protein</fullName>
    </submittedName>
</protein>
<reference evidence="2 3" key="1">
    <citation type="submission" date="2021-06" db="EMBL/GenBank/DDBJ databases">
        <title>A haploid diamondback moth (Plutella xylostella L.) genome assembly resolves 31 chromosomes and identifies a diamide resistance mutation.</title>
        <authorList>
            <person name="Ward C.M."/>
            <person name="Perry K.D."/>
            <person name="Baker G."/>
            <person name="Powis K."/>
            <person name="Heckel D.G."/>
            <person name="Baxter S.W."/>
        </authorList>
    </citation>
    <scope>NUCLEOTIDE SEQUENCE [LARGE SCALE GENOMIC DNA]</scope>
    <source>
        <strain evidence="2 3">LV</strain>
        <tissue evidence="2">Single pupa</tissue>
    </source>
</reference>
<feature type="region of interest" description="Disordered" evidence="1">
    <location>
        <begin position="136"/>
        <end position="155"/>
    </location>
</feature>
<feature type="region of interest" description="Disordered" evidence="1">
    <location>
        <begin position="278"/>
        <end position="338"/>
    </location>
</feature>
<feature type="region of interest" description="Disordered" evidence="1">
    <location>
        <begin position="101"/>
        <end position="130"/>
    </location>
</feature>
<organism evidence="2 3">
    <name type="scientific">Plutella xylostella</name>
    <name type="common">Diamondback moth</name>
    <name type="synonym">Plutella maculipennis</name>
    <dbReference type="NCBI Taxonomy" id="51655"/>
    <lineage>
        <taxon>Eukaryota</taxon>
        <taxon>Metazoa</taxon>
        <taxon>Ecdysozoa</taxon>
        <taxon>Arthropoda</taxon>
        <taxon>Hexapoda</taxon>
        <taxon>Insecta</taxon>
        <taxon>Pterygota</taxon>
        <taxon>Neoptera</taxon>
        <taxon>Endopterygota</taxon>
        <taxon>Lepidoptera</taxon>
        <taxon>Glossata</taxon>
        <taxon>Ditrysia</taxon>
        <taxon>Yponomeutoidea</taxon>
        <taxon>Plutellidae</taxon>
        <taxon>Plutella</taxon>
    </lineage>
</organism>
<proteinExistence type="predicted"/>
<evidence type="ECO:0000256" key="1">
    <source>
        <dbReference type="SAM" id="MobiDB-lite"/>
    </source>
</evidence>
<feature type="compositionally biased region" description="Low complexity" evidence="1">
    <location>
        <begin position="306"/>
        <end position="325"/>
    </location>
</feature>
<evidence type="ECO:0000313" key="2">
    <source>
        <dbReference type="EMBL" id="KAG7295209.1"/>
    </source>
</evidence>
<accession>A0ABQ7PQP4</accession>